<dbReference type="GO" id="GO:0000408">
    <property type="term" value="C:EKC/KEOPS complex"/>
    <property type="evidence" value="ECO:0007669"/>
    <property type="project" value="TreeGrafter"/>
</dbReference>
<accession>A0A9P0P762</accession>
<comment type="similarity">
    <text evidence="2 5">Belongs to the CGI121/TPRKB family.</text>
</comment>
<dbReference type="NCBIfam" id="NF011465">
    <property type="entry name" value="PRK14886.1-1"/>
    <property type="match status" value="1"/>
</dbReference>
<organism evidence="6 7">
    <name type="scientific">Acanthoscelides obtectus</name>
    <name type="common">Bean weevil</name>
    <name type="synonym">Bruchus obtectus</name>
    <dbReference type="NCBI Taxonomy" id="200917"/>
    <lineage>
        <taxon>Eukaryota</taxon>
        <taxon>Metazoa</taxon>
        <taxon>Ecdysozoa</taxon>
        <taxon>Arthropoda</taxon>
        <taxon>Hexapoda</taxon>
        <taxon>Insecta</taxon>
        <taxon>Pterygota</taxon>
        <taxon>Neoptera</taxon>
        <taxon>Endopterygota</taxon>
        <taxon>Coleoptera</taxon>
        <taxon>Polyphaga</taxon>
        <taxon>Cucujiformia</taxon>
        <taxon>Chrysomeloidea</taxon>
        <taxon>Chrysomelidae</taxon>
        <taxon>Bruchinae</taxon>
        <taxon>Bruchini</taxon>
        <taxon>Acanthoscelides</taxon>
    </lineage>
</organism>
<dbReference type="Proteomes" id="UP001152888">
    <property type="component" value="Unassembled WGS sequence"/>
</dbReference>
<dbReference type="PANTHER" id="PTHR15840">
    <property type="entry name" value="CGI-121 FAMILY MEMBER"/>
    <property type="match status" value="1"/>
</dbReference>
<keyword evidence="3" id="KW-0819">tRNA processing</keyword>
<name>A0A9P0P762_ACAOB</name>
<dbReference type="InterPro" id="IPR036504">
    <property type="entry name" value="CGI121/TPRKB_sf"/>
</dbReference>
<dbReference type="Pfam" id="PF08617">
    <property type="entry name" value="CGI-121"/>
    <property type="match status" value="1"/>
</dbReference>
<reference evidence="6" key="1">
    <citation type="submission" date="2022-03" db="EMBL/GenBank/DDBJ databases">
        <authorList>
            <person name="Sayadi A."/>
        </authorList>
    </citation>
    <scope>NUCLEOTIDE SEQUENCE</scope>
</reference>
<proteinExistence type="inferred from homology"/>
<dbReference type="GO" id="GO:0002949">
    <property type="term" value="P:tRNA threonylcarbamoyladenosine modification"/>
    <property type="evidence" value="ECO:0007669"/>
    <property type="project" value="TreeGrafter"/>
</dbReference>
<evidence type="ECO:0000256" key="5">
    <source>
        <dbReference type="RuleBase" id="RU004398"/>
    </source>
</evidence>
<dbReference type="GO" id="GO:0005634">
    <property type="term" value="C:nucleus"/>
    <property type="evidence" value="ECO:0007669"/>
    <property type="project" value="UniProtKB-SubCell"/>
</dbReference>
<dbReference type="OrthoDB" id="329139at2759"/>
<evidence type="ECO:0000256" key="1">
    <source>
        <dbReference type="ARBA" id="ARBA00004123"/>
    </source>
</evidence>
<evidence type="ECO:0000313" key="6">
    <source>
        <dbReference type="EMBL" id="CAH1972992.1"/>
    </source>
</evidence>
<evidence type="ECO:0000256" key="4">
    <source>
        <dbReference type="ARBA" id="ARBA00023242"/>
    </source>
</evidence>
<gene>
    <name evidence="6" type="ORF">ACAOBT_LOCUS10309</name>
</gene>
<dbReference type="SUPFAM" id="SSF143870">
    <property type="entry name" value="PF0523-like"/>
    <property type="match status" value="1"/>
</dbReference>
<evidence type="ECO:0000256" key="3">
    <source>
        <dbReference type="ARBA" id="ARBA00022694"/>
    </source>
</evidence>
<sequence length="167" mass="18982">MFDLDEDSETRIDIKLFKDVENIKSLKQRLMKGELNCCIVKPTLIVDPFQIVVAANKALISEKRTTKSVFTEILFNLSISKNITNSLKTFGIEDSDKHILVVIVNEKGEDNSKICSEIHGEELELMQLKNFSDVKAIQKVYKIHEDELSNVPLLDSVVSRIAVKDFL</sequence>
<dbReference type="InterPro" id="IPR013926">
    <property type="entry name" value="CGI121/TPRKB"/>
</dbReference>
<dbReference type="Gene3D" id="3.30.2380.10">
    <property type="entry name" value="CGI121/TPRKB"/>
    <property type="match status" value="1"/>
</dbReference>
<comment type="subcellular location">
    <subcellularLocation>
        <location evidence="1">Nucleus</location>
    </subcellularLocation>
</comment>
<protein>
    <submittedName>
        <fullName evidence="6">Uncharacterized protein</fullName>
    </submittedName>
</protein>
<dbReference type="EMBL" id="CAKOFQ010006804">
    <property type="protein sequence ID" value="CAH1972992.1"/>
    <property type="molecule type" value="Genomic_DNA"/>
</dbReference>
<dbReference type="PANTHER" id="PTHR15840:SF10">
    <property type="entry name" value="EKC_KEOPS COMPLEX SUBUNIT TPRKB"/>
    <property type="match status" value="1"/>
</dbReference>
<comment type="caution">
    <text evidence="6">The sequence shown here is derived from an EMBL/GenBank/DDBJ whole genome shotgun (WGS) entry which is preliminary data.</text>
</comment>
<evidence type="ECO:0000256" key="2">
    <source>
        <dbReference type="ARBA" id="ARBA00005546"/>
    </source>
</evidence>
<keyword evidence="4 5" id="KW-0539">Nucleus</keyword>
<dbReference type="AlphaFoldDB" id="A0A9P0P762"/>
<evidence type="ECO:0000313" key="7">
    <source>
        <dbReference type="Proteomes" id="UP001152888"/>
    </source>
</evidence>
<dbReference type="GO" id="GO:0005829">
    <property type="term" value="C:cytosol"/>
    <property type="evidence" value="ECO:0007669"/>
    <property type="project" value="TreeGrafter"/>
</dbReference>
<keyword evidence="7" id="KW-1185">Reference proteome</keyword>